<dbReference type="InterPro" id="IPR043502">
    <property type="entry name" value="DNA/RNA_pol_sf"/>
</dbReference>
<proteinExistence type="predicted"/>
<dbReference type="AlphaFoldDB" id="A0A8X6XJP1"/>
<dbReference type="CDD" id="cd00303">
    <property type="entry name" value="retropepsin_like"/>
    <property type="match status" value="1"/>
</dbReference>
<dbReference type="Gene3D" id="2.40.70.10">
    <property type="entry name" value="Acid Proteases"/>
    <property type="match status" value="1"/>
</dbReference>
<name>A0A8X6XJP1_9ARAC</name>
<reference evidence="1" key="1">
    <citation type="submission" date="2020-08" db="EMBL/GenBank/DDBJ databases">
        <title>Multicomponent nature underlies the extraordinary mechanical properties of spider dragline silk.</title>
        <authorList>
            <person name="Kono N."/>
            <person name="Nakamura H."/>
            <person name="Mori M."/>
            <person name="Yoshida Y."/>
            <person name="Ohtoshi R."/>
            <person name="Malay A.D."/>
            <person name="Moran D.A.P."/>
            <person name="Tomita M."/>
            <person name="Numata K."/>
            <person name="Arakawa K."/>
        </authorList>
    </citation>
    <scope>NUCLEOTIDE SEQUENCE</scope>
</reference>
<evidence type="ECO:0000313" key="1">
    <source>
        <dbReference type="EMBL" id="GFY55148.1"/>
    </source>
</evidence>
<comment type="caution">
    <text evidence="1">The sequence shown here is derived from an EMBL/GenBank/DDBJ whole genome shotgun (WGS) entry which is preliminary data.</text>
</comment>
<dbReference type="OrthoDB" id="6435366at2759"/>
<dbReference type="Gene3D" id="3.30.70.270">
    <property type="match status" value="1"/>
</dbReference>
<dbReference type="InterPro" id="IPR043128">
    <property type="entry name" value="Rev_trsase/Diguanyl_cyclase"/>
</dbReference>
<dbReference type="EMBL" id="BMAV01010222">
    <property type="protein sequence ID" value="GFY55148.1"/>
    <property type="molecule type" value="Genomic_DNA"/>
</dbReference>
<keyword evidence="2" id="KW-1185">Reference proteome</keyword>
<evidence type="ECO:0000313" key="2">
    <source>
        <dbReference type="Proteomes" id="UP000886998"/>
    </source>
</evidence>
<protein>
    <submittedName>
        <fullName evidence="1">Peptidase A2 domain-containing protein</fullName>
    </submittedName>
</protein>
<dbReference type="SUPFAM" id="SSF50630">
    <property type="entry name" value="Acid proteases"/>
    <property type="match status" value="1"/>
</dbReference>
<dbReference type="InterPro" id="IPR021109">
    <property type="entry name" value="Peptidase_aspartic_dom_sf"/>
</dbReference>
<dbReference type="Proteomes" id="UP000886998">
    <property type="component" value="Unassembled WGS sequence"/>
</dbReference>
<dbReference type="SUPFAM" id="SSF56672">
    <property type="entry name" value="DNA/RNA polymerases"/>
    <property type="match status" value="1"/>
</dbReference>
<gene>
    <name evidence="1" type="primary">X975_14634</name>
    <name evidence="1" type="ORF">TNIN_89851</name>
</gene>
<accession>A0A8X6XJP1</accession>
<organism evidence="1 2">
    <name type="scientific">Trichonephila inaurata madagascariensis</name>
    <dbReference type="NCBI Taxonomy" id="2747483"/>
    <lineage>
        <taxon>Eukaryota</taxon>
        <taxon>Metazoa</taxon>
        <taxon>Ecdysozoa</taxon>
        <taxon>Arthropoda</taxon>
        <taxon>Chelicerata</taxon>
        <taxon>Arachnida</taxon>
        <taxon>Araneae</taxon>
        <taxon>Araneomorphae</taxon>
        <taxon>Entelegynae</taxon>
        <taxon>Araneoidea</taxon>
        <taxon>Nephilidae</taxon>
        <taxon>Trichonephila</taxon>
        <taxon>Trichonephila inaurata</taxon>
    </lineage>
</organism>
<sequence length="447" mass="50679">MSYLTLNDIPVIAQVLKFGNTQNVQLLYSVIFNDHPFSRTFREQLRNFTGFASDFNIEDYSAIILKKLNLPDLICLANFLQLETNGTAEELCNNILLSLADLSTFHTKLNTRGVEECPPRVTENSFAFPPLSTDRKSADASISKDDLSWLFVKDLLQTLRSFSADDSYTIEHFFSDVEENLTFCPITEQQKIIFVKRLLTGTAKLFIQSQRVDTGSQVTLMKKSVWNQLGSPSLINSGNILTGFGLSKTHVIGSFNSTVTIDNQDFPVKINVVPNHSMNFDIIIGCVYIYNLIKQANLTITPDSVIFSKPQTEMSDASPESFVFAITDDIPKFDIGLEIPKQTRNDVEALLVSYRPNKIKTTDIELSITVTDDKPIYHSPRRLPFTERDIVDKQIDEWTQNVKDHYPLPLIEDILDKLQDTRVFSTIDLRNGFFHVPVNRVAHIPPL</sequence>
<dbReference type="GO" id="GO:0071897">
    <property type="term" value="P:DNA biosynthetic process"/>
    <property type="evidence" value="ECO:0007669"/>
    <property type="project" value="UniProtKB-ARBA"/>
</dbReference>